<feature type="region of interest" description="Disordered" evidence="1">
    <location>
        <begin position="242"/>
        <end position="271"/>
    </location>
</feature>
<gene>
    <name evidence="2" type="ORF">OG699_37555</name>
</gene>
<evidence type="ECO:0000256" key="1">
    <source>
        <dbReference type="SAM" id="MobiDB-lite"/>
    </source>
</evidence>
<organism evidence="2">
    <name type="scientific">Streptomyces sp. NBC_01393</name>
    <dbReference type="NCBI Taxonomy" id="2903851"/>
    <lineage>
        <taxon>Bacteria</taxon>
        <taxon>Bacillati</taxon>
        <taxon>Actinomycetota</taxon>
        <taxon>Actinomycetes</taxon>
        <taxon>Kitasatosporales</taxon>
        <taxon>Streptomycetaceae</taxon>
        <taxon>Streptomyces</taxon>
    </lineage>
</organism>
<sequence length="271" mass="30019">MATLEDLRMRVRSELGDRLTPFRDTIRGTGDVSEYELSANNVTGLEVVQVAGATQTVLNTGQDYVLDSLNGILTLSAPLGLDALLLVAGQSFSLFADDELDMYLGDAFAQHNRGRTIAVRYKDDHGFIRYDEEPVDFANLPPEEDIMVVLLAVIEAMWALSTDAATDINVQTADGTSVDRGQRFAQIQTQIQMLTDRYTMLCERMGVGLYAIEVTNLRRVSRTTGRLVPLFREREYDDHALPQRILPPIGPGHQNDDESGVPSSTFGAWGY</sequence>
<reference evidence="2" key="1">
    <citation type="submission" date="2022-10" db="EMBL/GenBank/DDBJ databases">
        <title>The complete genomes of actinobacterial strains from the NBC collection.</title>
        <authorList>
            <person name="Joergensen T.S."/>
            <person name="Alvarez Arevalo M."/>
            <person name="Sterndorff E.B."/>
            <person name="Faurdal D."/>
            <person name="Vuksanovic O."/>
            <person name="Mourched A.-S."/>
            <person name="Charusanti P."/>
            <person name="Shaw S."/>
            <person name="Blin K."/>
            <person name="Weber T."/>
        </authorList>
    </citation>
    <scope>NUCLEOTIDE SEQUENCE</scope>
    <source>
        <strain evidence="2">NBC_01393</strain>
    </source>
</reference>
<name>A0AAU3I9H6_9ACTN</name>
<proteinExistence type="predicted"/>
<accession>A0AAU3I9H6</accession>
<feature type="compositionally biased region" description="Polar residues" evidence="1">
    <location>
        <begin position="261"/>
        <end position="271"/>
    </location>
</feature>
<dbReference type="EMBL" id="CP109546">
    <property type="protein sequence ID" value="WTZ13171.1"/>
    <property type="molecule type" value="Genomic_DNA"/>
</dbReference>
<evidence type="ECO:0000313" key="2">
    <source>
        <dbReference type="EMBL" id="WTZ13171.1"/>
    </source>
</evidence>
<protein>
    <submittedName>
        <fullName evidence="2">Uncharacterized protein</fullName>
    </submittedName>
</protein>
<dbReference type="AlphaFoldDB" id="A0AAU3I9H6"/>